<keyword evidence="3" id="KW-1185">Reference proteome</keyword>
<gene>
    <name evidence="2" type="ORF">HannXRQ_Chr13g0402901</name>
</gene>
<dbReference type="EMBL" id="CM007902">
    <property type="protein sequence ID" value="OTG01513.1"/>
    <property type="molecule type" value="Genomic_DNA"/>
</dbReference>
<evidence type="ECO:0000256" key="1">
    <source>
        <dbReference type="SAM" id="MobiDB-lite"/>
    </source>
</evidence>
<name>A0A251SSI8_HELAN</name>
<evidence type="ECO:0000313" key="3">
    <source>
        <dbReference type="Proteomes" id="UP000215914"/>
    </source>
</evidence>
<reference evidence="3" key="1">
    <citation type="journal article" date="2017" name="Nature">
        <title>The sunflower genome provides insights into oil metabolism, flowering and Asterid evolution.</title>
        <authorList>
            <person name="Badouin H."/>
            <person name="Gouzy J."/>
            <person name="Grassa C.J."/>
            <person name="Murat F."/>
            <person name="Staton S.E."/>
            <person name="Cottret L."/>
            <person name="Lelandais-Briere C."/>
            <person name="Owens G.L."/>
            <person name="Carrere S."/>
            <person name="Mayjonade B."/>
            <person name="Legrand L."/>
            <person name="Gill N."/>
            <person name="Kane N.C."/>
            <person name="Bowers J.E."/>
            <person name="Hubner S."/>
            <person name="Bellec A."/>
            <person name="Berard A."/>
            <person name="Berges H."/>
            <person name="Blanchet N."/>
            <person name="Boniface M.C."/>
            <person name="Brunel D."/>
            <person name="Catrice O."/>
            <person name="Chaidir N."/>
            <person name="Claudel C."/>
            <person name="Donnadieu C."/>
            <person name="Faraut T."/>
            <person name="Fievet G."/>
            <person name="Helmstetter N."/>
            <person name="King M."/>
            <person name="Knapp S.J."/>
            <person name="Lai Z."/>
            <person name="Le Paslier M.C."/>
            <person name="Lippi Y."/>
            <person name="Lorenzon L."/>
            <person name="Mandel J.R."/>
            <person name="Marage G."/>
            <person name="Marchand G."/>
            <person name="Marquand E."/>
            <person name="Bret-Mestries E."/>
            <person name="Morien E."/>
            <person name="Nambeesan S."/>
            <person name="Nguyen T."/>
            <person name="Pegot-Espagnet P."/>
            <person name="Pouilly N."/>
            <person name="Raftis F."/>
            <person name="Sallet E."/>
            <person name="Schiex T."/>
            <person name="Thomas J."/>
            <person name="Vandecasteele C."/>
            <person name="Vares D."/>
            <person name="Vear F."/>
            <person name="Vautrin S."/>
            <person name="Crespi M."/>
            <person name="Mangin B."/>
            <person name="Burke J.M."/>
            <person name="Salse J."/>
            <person name="Munos S."/>
            <person name="Vincourt P."/>
            <person name="Rieseberg L.H."/>
            <person name="Langlade N.B."/>
        </authorList>
    </citation>
    <scope>NUCLEOTIDE SEQUENCE [LARGE SCALE GENOMIC DNA]</scope>
    <source>
        <strain evidence="3">cv. SF193</strain>
    </source>
</reference>
<protein>
    <submittedName>
        <fullName evidence="2">Uncharacterized protein</fullName>
    </submittedName>
</protein>
<feature type="region of interest" description="Disordered" evidence="1">
    <location>
        <begin position="35"/>
        <end position="79"/>
    </location>
</feature>
<dbReference type="Proteomes" id="UP000215914">
    <property type="component" value="Chromosome 13"/>
</dbReference>
<dbReference type="AlphaFoldDB" id="A0A251SSI8"/>
<evidence type="ECO:0000313" key="2">
    <source>
        <dbReference type="EMBL" id="OTG01513.1"/>
    </source>
</evidence>
<sequence>MLVFYDSRSFVRNQRRNYQTFNLGPHKCFKRQRMGRTIKSKNKGVASLSESTSSRSVRQKRVGTSRGQDGPSGGAQLVQHEHIDVPRRAEWTGGSLLKIHSHWQLNAFNEKWRRILLERLVFSGRRR</sequence>
<organism evidence="2 3">
    <name type="scientific">Helianthus annuus</name>
    <name type="common">Common sunflower</name>
    <dbReference type="NCBI Taxonomy" id="4232"/>
    <lineage>
        <taxon>Eukaryota</taxon>
        <taxon>Viridiplantae</taxon>
        <taxon>Streptophyta</taxon>
        <taxon>Embryophyta</taxon>
        <taxon>Tracheophyta</taxon>
        <taxon>Spermatophyta</taxon>
        <taxon>Magnoliopsida</taxon>
        <taxon>eudicotyledons</taxon>
        <taxon>Gunneridae</taxon>
        <taxon>Pentapetalae</taxon>
        <taxon>asterids</taxon>
        <taxon>campanulids</taxon>
        <taxon>Asterales</taxon>
        <taxon>Asteraceae</taxon>
        <taxon>Asteroideae</taxon>
        <taxon>Heliantheae alliance</taxon>
        <taxon>Heliantheae</taxon>
        <taxon>Helianthus</taxon>
    </lineage>
</organism>
<dbReference type="InParanoid" id="A0A251SSI8"/>
<proteinExistence type="predicted"/>
<accession>A0A251SSI8</accession>
<feature type="compositionally biased region" description="Low complexity" evidence="1">
    <location>
        <begin position="47"/>
        <end position="56"/>
    </location>
</feature>